<keyword evidence="2" id="KW-1185">Reference proteome</keyword>
<dbReference type="AlphaFoldDB" id="L0RAM5"/>
<evidence type="ECO:0000313" key="1">
    <source>
        <dbReference type="EMBL" id="CCO23267.1"/>
    </source>
</evidence>
<dbReference type="KEGG" id="dhy:DESAM_20980"/>
<organism evidence="1 2">
    <name type="scientific">Maridesulfovibrio hydrothermalis AM13 = DSM 14728</name>
    <dbReference type="NCBI Taxonomy" id="1121451"/>
    <lineage>
        <taxon>Bacteria</taxon>
        <taxon>Pseudomonadati</taxon>
        <taxon>Thermodesulfobacteriota</taxon>
        <taxon>Desulfovibrionia</taxon>
        <taxon>Desulfovibrionales</taxon>
        <taxon>Desulfovibrionaceae</taxon>
        <taxon>Maridesulfovibrio</taxon>
    </lineage>
</organism>
<proteinExistence type="predicted"/>
<reference evidence="1 2" key="1">
    <citation type="submission" date="2012-10" db="EMBL/GenBank/DDBJ databases">
        <authorList>
            <person name="Genoscope - CEA"/>
        </authorList>
    </citation>
    <scope>NUCLEOTIDE SEQUENCE [LARGE SCALE GENOMIC DNA]</scope>
    <source>
        <strain evidence="2">AM13 / DSM 14728</strain>
    </source>
</reference>
<dbReference type="Proteomes" id="UP000010808">
    <property type="component" value="Chromosome"/>
</dbReference>
<dbReference type="EMBL" id="FO203522">
    <property type="protein sequence ID" value="CCO23267.1"/>
    <property type="molecule type" value="Genomic_DNA"/>
</dbReference>
<dbReference type="HOGENOM" id="CLU_3232654_0_0_7"/>
<accession>L0RAM5</accession>
<name>L0RAM5_9BACT</name>
<evidence type="ECO:0000313" key="2">
    <source>
        <dbReference type="Proteomes" id="UP000010808"/>
    </source>
</evidence>
<gene>
    <name evidence="1" type="ORF">DESAM_20980</name>
</gene>
<sequence length="43" mass="5101">MRHILKLTCKQHNQSGAARKYVLLRLPKYQKDRAACNISIYRN</sequence>
<protein>
    <submittedName>
        <fullName evidence="1">Uncharacterized protein</fullName>
    </submittedName>
</protein>